<organism evidence="8 9">
    <name type="scientific">Natronobacterium haloterrestre</name>
    <name type="common">Halobiforma haloterrestris</name>
    <dbReference type="NCBI Taxonomy" id="148448"/>
    <lineage>
        <taxon>Archaea</taxon>
        <taxon>Methanobacteriati</taxon>
        <taxon>Methanobacteriota</taxon>
        <taxon>Stenosarchaea group</taxon>
        <taxon>Halobacteria</taxon>
        <taxon>Halobacteriales</taxon>
        <taxon>Natrialbaceae</taxon>
        <taxon>Natronobacterium</taxon>
    </lineage>
</organism>
<sequence length="258" mass="26574">MGRLQRTLSNVSDDSGADSGRVAVVGGSIDYPNQPALVGRAALRTGSDHVRTLVAEPIYDVVAGHSPNLLASYYPGERFGSEAHERTREVAAWADALVIGPGLVDAEPDAVCETIDAVDLPVVVDALAIEPALEADLSNAVLTPSGSEDDPLEETYGSLEAVTEETGAVITLTGDVDEIIADGDRQHNATGTSALTVAGTGDTLAGITASLLGQGMDREEAAELGAWILGKSGELATAEYGPGVVATDVIDRIPDTIR</sequence>
<dbReference type="RefSeq" id="WP_089786331.1">
    <property type="nucleotide sequence ID" value="NZ_FOKW01000002.1"/>
</dbReference>
<dbReference type="GO" id="GO:0016301">
    <property type="term" value="F:kinase activity"/>
    <property type="evidence" value="ECO:0007669"/>
    <property type="project" value="UniProtKB-KW"/>
</dbReference>
<dbReference type="Pfam" id="PF01256">
    <property type="entry name" value="Carb_kinase"/>
    <property type="match status" value="1"/>
</dbReference>
<comment type="similarity">
    <text evidence="6">Belongs to the NnrD/CARKD family.</text>
</comment>
<keyword evidence="4 6" id="KW-0520">NAD</keyword>
<comment type="caution">
    <text evidence="6">Lacks conserved residue(s) required for the propagation of feature annotation.</text>
</comment>
<keyword evidence="9" id="KW-1185">Reference proteome</keyword>
<dbReference type="EMBL" id="FOKW01000002">
    <property type="protein sequence ID" value="SFB86659.1"/>
    <property type="molecule type" value="Genomic_DNA"/>
</dbReference>
<comment type="subunit">
    <text evidence="6">Homotetramer.</text>
</comment>
<evidence type="ECO:0000256" key="2">
    <source>
        <dbReference type="ARBA" id="ARBA00022840"/>
    </source>
</evidence>
<feature type="binding site" evidence="6">
    <location>
        <position position="102"/>
    </location>
    <ligand>
        <name>(6S)-NADPHX</name>
        <dbReference type="ChEBI" id="CHEBI:64076"/>
    </ligand>
</feature>
<dbReference type="GO" id="GO:0052855">
    <property type="term" value="F:ADP-dependent NAD(P)H-hydrate dehydratase activity"/>
    <property type="evidence" value="ECO:0007669"/>
    <property type="project" value="UniProtKB-UniRule"/>
</dbReference>
<keyword evidence="2 6" id="KW-0067">ATP-binding</keyword>
<evidence type="ECO:0000256" key="1">
    <source>
        <dbReference type="ARBA" id="ARBA00022741"/>
    </source>
</evidence>
<name>A0A1I1EHP1_NATHA</name>
<dbReference type="GO" id="GO:0046496">
    <property type="term" value="P:nicotinamide nucleotide metabolic process"/>
    <property type="evidence" value="ECO:0007669"/>
    <property type="project" value="UniProtKB-UniRule"/>
</dbReference>
<protein>
    <recommendedName>
        <fullName evidence="6">ADP-dependent (S)-NAD(P)H-hydrate dehydratase</fullName>
        <ecNumber evidence="6">4.2.1.136</ecNumber>
    </recommendedName>
    <alternativeName>
        <fullName evidence="6">ADP-dependent NAD(P)HX dehydratase</fullName>
    </alternativeName>
</protein>
<dbReference type="GO" id="GO:0110051">
    <property type="term" value="P:metabolite repair"/>
    <property type="evidence" value="ECO:0007669"/>
    <property type="project" value="TreeGrafter"/>
</dbReference>
<dbReference type="InterPro" id="IPR000631">
    <property type="entry name" value="CARKD"/>
</dbReference>
<accession>A0A1I1EHP1</accession>
<evidence type="ECO:0000259" key="7">
    <source>
        <dbReference type="PROSITE" id="PS51383"/>
    </source>
</evidence>
<dbReference type="EC" id="4.2.1.136" evidence="6"/>
<dbReference type="Proteomes" id="UP000199161">
    <property type="component" value="Unassembled WGS sequence"/>
</dbReference>
<dbReference type="AlphaFoldDB" id="A0A1I1EHP1"/>
<evidence type="ECO:0000313" key="8">
    <source>
        <dbReference type="EMBL" id="SFB86659.1"/>
    </source>
</evidence>
<comment type="catalytic activity">
    <reaction evidence="6">
        <text>(6S)-NADPHX + ADP = AMP + phosphate + NADPH + H(+)</text>
        <dbReference type="Rhea" id="RHEA:32235"/>
        <dbReference type="ChEBI" id="CHEBI:15378"/>
        <dbReference type="ChEBI" id="CHEBI:43474"/>
        <dbReference type="ChEBI" id="CHEBI:57783"/>
        <dbReference type="ChEBI" id="CHEBI:64076"/>
        <dbReference type="ChEBI" id="CHEBI:456215"/>
        <dbReference type="ChEBI" id="CHEBI:456216"/>
        <dbReference type="EC" id="4.2.1.136"/>
    </reaction>
</comment>
<evidence type="ECO:0000256" key="3">
    <source>
        <dbReference type="ARBA" id="ARBA00022857"/>
    </source>
</evidence>
<evidence type="ECO:0000256" key="4">
    <source>
        <dbReference type="ARBA" id="ARBA00023027"/>
    </source>
</evidence>
<dbReference type="PROSITE" id="PS51383">
    <property type="entry name" value="YJEF_C_3"/>
    <property type="match status" value="1"/>
</dbReference>
<reference evidence="9" key="1">
    <citation type="submission" date="2016-10" db="EMBL/GenBank/DDBJ databases">
        <authorList>
            <person name="Varghese N."/>
            <person name="Submissions S."/>
        </authorList>
    </citation>
    <scope>NUCLEOTIDE SEQUENCE [LARGE SCALE GENOMIC DNA]</scope>
    <source>
        <strain evidence="9">DSM 13078</strain>
    </source>
</reference>
<comment type="function">
    <text evidence="6">Catalyzes the dehydration of the S-form of NAD(P)HX at the expense of ADP, which is converted to AMP. Together with NAD(P)HX epimerase, which catalyzes the epimerization of the S- and R-forms, the enzyme allows the repair of both epimers of NAD(P)HX, a damaged form of NAD(P)H that is a result of enzymatic or heat-dependent hydration.</text>
</comment>
<dbReference type="PANTHER" id="PTHR12592:SF0">
    <property type="entry name" value="ATP-DEPENDENT (S)-NAD(P)H-HYDRATE DEHYDRATASE"/>
    <property type="match status" value="1"/>
</dbReference>
<dbReference type="CDD" id="cd01171">
    <property type="entry name" value="YXKO-related"/>
    <property type="match status" value="1"/>
</dbReference>
<dbReference type="Gene3D" id="3.40.1190.20">
    <property type="match status" value="1"/>
</dbReference>
<feature type="binding site" evidence="6">
    <location>
        <position position="201"/>
    </location>
    <ligand>
        <name>AMP</name>
        <dbReference type="ChEBI" id="CHEBI:456215"/>
    </ligand>
</feature>
<keyword evidence="8" id="KW-0808">Transferase</keyword>
<dbReference type="GO" id="GO:0005524">
    <property type="term" value="F:ATP binding"/>
    <property type="evidence" value="ECO:0007669"/>
    <property type="project" value="UniProtKB-KW"/>
</dbReference>
<keyword evidence="5 6" id="KW-0456">Lyase</keyword>
<feature type="binding site" evidence="6">
    <location>
        <position position="202"/>
    </location>
    <ligand>
        <name>(6S)-NADPHX</name>
        <dbReference type="ChEBI" id="CHEBI:64076"/>
    </ligand>
</feature>
<dbReference type="SUPFAM" id="SSF53613">
    <property type="entry name" value="Ribokinase-like"/>
    <property type="match status" value="1"/>
</dbReference>
<keyword evidence="8" id="KW-0418">Kinase</keyword>
<proteinExistence type="inferred from homology"/>
<comment type="catalytic activity">
    <reaction evidence="6">
        <text>(6S)-NADHX + ADP = AMP + phosphate + NADH + H(+)</text>
        <dbReference type="Rhea" id="RHEA:32223"/>
        <dbReference type="ChEBI" id="CHEBI:15378"/>
        <dbReference type="ChEBI" id="CHEBI:43474"/>
        <dbReference type="ChEBI" id="CHEBI:57945"/>
        <dbReference type="ChEBI" id="CHEBI:64074"/>
        <dbReference type="ChEBI" id="CHEBI:456215"/>
        <dbReference type="ChEBI" id="CHEBI:456216"/>
        <dbReference type="EC" id="4.2.1.136"/>
    </reaction>
</comment>
<evidence type="ECO:0000256" key="5">
    <source>
        <dbReference type="ARBA" id="ARBA00023239"/>
    </source>
</evidence>
<dbReference type="NCBIfam" id="TIGR00196">
    <property type="entry name" value="yjeF_cterm"/>
    <property type="match status" value="1"/>
</dbReference>
<evidence type="ECO:0000256" key="6">
    <source>
        <dbReference type="HAMAP-Rule" id="MF_01965"/>
    </source>
</evidence>
<evidence type="ECO:0000313" key="9">
    <source>
        <dbReference type="Proteomes" id="UP000199161"/>
    </source>
</evidence>
<dbReference type="OrthoDB" id="15148at2157"/>
<dbReference type="PANTHER" id="PTHR12592">
    <property type="entry name" value="ATP-DEPENDENT (S)-NAD(P)H-HYDRATE DEHYDRATASE FAMILY MEMBER"/>
    <property type="match status" value="1"/>
</dbReference>
<dbReference type="InterPro" id="IPR029056">
    <property type="entry name" value="Ribokinase-like"/>
</dbReference>
<keyword evidence="3 6" id="KW-0521">NADP</keyword>
<keyword evidence="1 6" id="KW-0547">Nucleotide-binding</keyword>
<feature type="domain" description="YjeF C-terminal" evidence="7">
    <location>
        <begin position="1"/>
        <end position="258"/>
    </location>
</feature>
<dbReference type="HAMAP" id="MF_01965">
    <property type="entry name" value="NADHX_dehydratase"/>
    <property type="match status" value="1"/>
</dbReference>
<gene>
    <name evidence="6" type="primary">nnrD</name>
    <name evidence="8" type="ORF">SAMN05444422_102469</name>
</gene>
<comment type="cofactor">
    <cofactor evidence="6">
        <name>Mg(2+)</name>
        <dbReference type="ChEBI" id="CHEBI:18420"/>
    </cofactor>
</comment>